<feature type="transmembrane region" description="Helical" evidence="11">
    <location>
        <begin position="230"/>
        <end position="250"/>
    </location>
</feature>
<keyword evidence="6 11" id="KW-0375">Hydrogen ion transport</keyword>
<dbReference type="InterPro" id="IPR000568">
    <property type="entry name" value="ATP_synth_F0_asu"/>
</dbReference>
<keyword evidence="10 11" id="KW-0066">ATP synthesis</keyword>
<evidence type="ECO:0000313" key="14">
    <source>
        <dbReference type="Proteomes" id="UP000230837"/>
    </source>
</evidence>
<keyword evidence="7 11" id="KW-1133">Transmembrane helix</keyword>
<evidence type="ECO:0000256" key="6">
    <source>
        <dbReference type="ARBA" id="ARBA00022781"/>
    </source>
</evidence>
<evidence type="ECO:0000313" key="13">
    <source>
        <dbReference type="EMBL" id="PIW96592.1"/>
    </source>
</evidence>
<keyword evidence="5 11" id="KW-0812">Transmembrane</keyword>
<comment type="subcellular location">
    <subcellularLocation>
        <location evidence="11 12">Cell membrane</location>
        <topology evidence="11 12">Multi-pass membrane protein</topology>
    </subcellularLocation>
    <subcellularLocation>
        <location evidence="1">Membrane</location>
        <topology evidence="1">Multi-pass membrane protein</topology>
    </subcellularLocation>
</comment>
<evidence type="ECO:0000256" key="9">
    <source>
        <dbReference type="ARBA" id="ARBA00023136"/>
    </source>
</evidence>
<dbReference type="PROSITE" id="PS00449">
    <property type="entry name" value="ATPASE_A"/>
    <property type="match status" value="1"/>
</dbReference>
<feature type="transmembrane region" description="Helical" evidence="11">
    <location>
        <begin position="91"/>
        <end position="120"/>
    </location>
</feature>
<dbReference type="InterPro" id="IPR023011">
    <property type="entry name" value="ATP_synth_F0_asu_AS"/>
</dbReference>
<evidence type="ECO:0000256" key="2">
    <source>
        <dbReference type="ARBA" id="ARBA00006810"/>
    </source>
</evidence>
<feature type="transmembrane region" description="Helical" evidence="11">
    <location>
        <begin position="140"/>
        <end position="165"/>
    </location>
</feature>
<evidence type="ECO:0000256" key="3">
    <source>
        <dbReference type="ARBA" id="ARBA00022448"/>
    </source>
</evidence>
<dbReference type="Pfam" id="PF00119">
    <property type="entry name" value="ATP-synt_A"/>
    <property type="match status" value="1"/>
</dbReference>
<dbReference type="InterPro" id="IPR035908">
    <property type="entry name" value="F0_ATP_A_sf"/>
</dbReference>
<dbReference type="CDD" id="cd00310">
    <property type="entry name" value="ATP-synt_Fo_a_6"/>
    <property type="match status" value="1"/>
</dbReference>
<dbReference type="GO" id="GO:0042777">
    <property type="term" value="P:proton motive force-driven plasma membrane ATP synthesis"/>
    <property type="evidence" value="ECO:0007669"/>
    <property type="project" value="TreeGrafter"/>
</dbReference>
<sequence length="258" mass="28768">MFGINTAYATEGGIHVALSPYVVGNFFGVPITATMLTTWLTMLLLITGIIFLRSQLKMVPGKIQLVFELLVGGVFEYMSDILENRKLARTYFPIVMTIFIFILSLNWLGLLPGVTAIGFYENQAGLTHFIPLLYPPATDLNITIAFALIAFFTIEISGVIAIGLFKYTSKFINFKSPLAFLIGIIELFSELARLISFSFRLFGNIFAGKTLLVVAMFFIPFIIPVPLLAFEVFVGFIQAFVFAILTLFFIKLAVMEPH</sequence>
<evidence type="ECO:0000256" key="1">
    <source>
        <dbReference type="ARBA" id="ARBA00004141"/>
    </source>
</evidence>
<comment type="function">
    <text evidence="11 12">Key component of the proton channel; it plays a direct role in the translocation of protons across the membrane.</text>
</comment>
<evidence type="ECO:0000256" key="5">
    <source>
        <dbReference type="ARBA" id="ARBA00022692"/>
    </source>
</evidence>
<evidence type="ECO:0000256" key="7">
    <source>
        <dbReference type="ARBA" id="ARBA00022989"/>
    </source>
</evidence>
<dbReference type="PANTHER" id="PTHR42823:SF3">
    <property type="entry name" value="ATP SYNTHASE SUBUNIT A, CHLOROPLASTIC"/>
    <property type="match status" value="1"/>
</dbReference>
<evidence type="ECO:0000256" key="12">
    <source>
        <dbReference type="RuleBase" id="RU000483"/>
    </source>
</evidence>
<dbReference type="NCBIfam" id="TIGR01131">
    <property type="entry name" value="ATP_synt_6_or_A"/>
    <property type="match status" value="1"/>
</dbReference>
<dbReference type="EMBL" id="PFHR01000223">
    <property type="protein sequence ID" value="PIW96592.1"/>
    <property type="molecule type" value="Genomic_DNA"/>
</dbReference>
<dbReference type="GO" id="GO:0045259">
    <property type="term" value="C:proton-transporting ATP synthase complex"/>
    <property type="evidence" value="ECO:0007669"/>
    <property type="project" value="UniProtKB-KW"/>
</dbReference>
<dbReference type="InterPro" id="IPR045082">
    <property type="entry name" value="ATP_syn_F0_a_bact/chloroplast"/>
</dbReference>
<evidence type="ECO:0000256" key="11">
    <source>
        <dbReference type="HAMAP-Rule" id="MF_01393"/>
    </source>
</evidence>
<keyword evidence="11" id="KW-1003">Cell membrane</keyword>
<dbReference type="PRINTS" id="PR00123">
    <property type="entry name" value="ATPASEA"/>
</dbReference>
<comment type="similarity">
    <text evidence="2 11 12">Belongs to the ATPase A chain family.</text>
</comment>
<dbReference type="Proteomes" id="UP000230837">
    <property type="component" value="Unassembled WGS sequence"/>
</dbReference>
<name>A0A2M7IML9_9BACT</name>
<dbReference type="SUPFAM" id="SSF81336">
    <property type="entry name" value="F1F0 ATP synthase subunit A"/>
    <property type="match status" value="1"/>
</dbReference>
<dbReference type="PANTHER" id="PTHR42823">
    <property type="entry name" value="ATP SYNTHASE SUBUNIT A, CHLOROPLASTIC"/>
    <property type="match status" value="1"/>
</dbReference>
<dbReference type="GO" id="GO:0005886">
    <property type="term" value="C:plasma membrane"/>
    <property type="evidence" value="ECO:0007669"/>
    <property type="project" value="UniProtKB-SubCell"/>
</dbReference>
<gene>
    <name evidence="11 13" type="primary">atpB</name>
    <name evidence="13" type="ORF">COZ82_04180</name>
</gene>
<accession>A0A2M7IML9</accession>
<dbReference type="AlphaFoldDB" id="A0A2M7IML9"/>
<comment type="caution">
    <text evidence="13">The sequence shown here is derived from an EMBL/GenBank/DDBJ whole genome shotgun (WGS) entry which is preliminary data.</text>
</comment>
<evidence type="ECO:0000256" key="4">
    <source>
        <dbReference type="ARBA" id="ARBA00022547"/>
    </source>
</evidence>
<keyword evidence="3 11" id="KW-0813">Transport</keyword>
<organism evidence="13 14">
    <name type="scientific">Candidatus Kaiserbacteria bacterium CG_4_8_14_3_um_filter_38_9</name>
    <dbReference type="NCBI Taxonomy" id="1974599"/>
    <lineage>
        <taxon>Bacteria</taxon>
        <taxon>Candidatus Kaiseribacteriota</taxon>
    </lineage>
</organism>
<reference evidence="14" key="1">
    <citation type="submission" date="2017-09" db="EMBL/GenBank/DDBJ databases">
        <title>Depth-based differentiation of microbial function through sediment-hosted aquifers and enrichment of novel symbionts in the deep terrestrial subsurface.</title>
        <authorList>
            <person name="Probst A.J."/>
            <person name="Ladd B."/>
            <person name="Jarett J.K."/>
            <person name="Geller-Mcgrath D.E."/>
            <person name="Sieber C.M.K."/>
            <person name="Emerson J.B."/>
            <person name="Anantharaman K."/>
            <person name="Thomas B.C."/>
            <person name="Malmstrom R."/>
            <person name="Stieglmeier M."/>
            <person name="Klingl A."/>
            <person name="Woyke T."/>
            <person name="Ryan C.M."/>
            <person name="Banfield J.F."/>
        </authorList>
    </citation>
    <scope>NUCLEOTIDE SEQUENCE [LARGE SCALE GENOMIC DNA]</scope>
</reference>
<feature type="transmembrane region" description="Helical" evidence="11">
    <location>
        <begin position="201"/>
        <end position="223"/>
    </location>
</feature>
<keyword evidence="9 11" id="KW-0472">Membrane</keyword>
<dbReference type="HAMAP" id="MF_01393">
    <property type="entry name" value="ATP_synth_a_bact"/>
    <property type="match status" value="1"/>
</dbReference>
<dbReference type="GO" id="GO:0046933">
    <property type="term" value="F:proton-transporting ATP synthase activity, rotational mechanism"/>
    <property type="evidence" value="ECO:0007669"/>
    <property type="project" value="UniProtKB-UniRule"/>
</dbReference>
<keyword evidence="4 11" id="KW-0138">CF(0)</keyword>
<feature type="transmembrane region" description="Helical" evidence="11">
    <location>
        <begin position="27"/>
        <end position="52"/>
    </location>
</feature>
<evidence type="ECO:0000256" key="10">
    <source>
        <dbReference type="ARBA" id="ARBA00023310"/>
    </source>
</evidence>
<dbReference type="Gene3D" id="1.20.120.220">
    <property type="entry name" value="ATP synthase, F0 complex, subunit A"/>
    <property type="match status" value="1"/>
</dbReference>
<proteinExistence type="inferred from homology"/>
<evidence type="ECO:0000256" key="8">
    <source>
        <dbReference type="ARBA" id="ARBA00023065"/>
    </source>
</evidence>
<protein>
    <recommendedName>
        <fullName evidence="11 12">ATP synthase subunit a</fullName>
    </recommendedName>
    <alternativeName>
        <fullName evidence="11">ATP synthase F0 sector subunit a</fullName>
    </alternativeName>
    <alternativeName>
        <fullName evidence="11">F-ATPase subunit 6</fullName>
    </alternativeName>
</protein>
<keyword evidence="8 11" id="KW-0406">Ion transport</keyword>